<organism evidence="3 4">
    <name type="scientific">Candidatus Magasanikbacteria bacterium CG_4_9_14_0_2_um_filter_42_11</name>
    <dbReference type="NCBI Taxonomy" id="1974643"/>
    <lineage>
        <taxon>Bacteria</taxon>
        <taxon>Candidatus Magasanikiibacteriota</taxon>
    </lineage>
</organism>
<comment type="caution">
    <text evidence="3">The sequence shown here is derived from an EMBL/GenBank/DDBJ whole genome shotgun (WGS) entry which is preliminary data.</text>
</comment>
<sequence>MVFLRGAMQTVKEYLFPVFCLSCEREGAWICDDCFAMIDITSQLFCPLCHEKTDSGEVCVSCTKKQLPSFLTHHVASTVYKESGHIGKSIHTLKYDFADDIAIVFEKMIHQWVKKYRQDLPQVDSIIPVPLHKKRYAERGFNQAALLARMLAKETEIPMYEHILIRTKNTPHQARLDREGRLQNVIKAFRVVAPKKMQGKRVLLVDDVYTTGATMQTCAEILLKEGATEVYGWTLARG</sequence>
<proteinExistence type="inferred from homology"/>
<dbReference type="SUPFAM" id="SSF53271">
    <property type="entry name" value="PRTase-like"/>
    <property type="match status" value="1"/>
</dbReference>
<name>A0A2M8FAX2_9BACT</name>
<evidence type="ECO:0000313" key="4">
    <source>
        <dbReference type="Proteomes" id="UP000231456"/>
    </source>
</evidence>
<dbReference type="Gene3D" id="3.40.50.2020">
    <property type="match status" value="1"/>
</dbReference>
<dbReference type="Pfam" id="PF00156">
    <property type="entry name" value="Pribosyltran"/>
    <property type="match status" value="1"/>
</dbReference>
<evidence type="ECO:0000256" key="1">
    <source>
        <dbReference type="ARBA" id="ARBA00008007"/>
    </source>
</evidence>
<accession>A0A2M8FAX2</accession>
<dbReference type="InterPro" id="IPR000836">
    <property type="entry name" value="PRTase_dom"/>
</dbReference>
<protein>
    <recommendedName>
        <fullName evidence="2">Phosphoribosyltransferase domain-containing protein</fullName>
    </recommendedName>
</protein>
<dbReference type="Proteomes" id="UP000231456">
    <property type="component" value="Unassembled WGS sequence"/>
</dbReference>
<comment type="similarity">
    <text evidence="1">Belongs to the ComF/GntX family.</text>
</comment>
<dbReference type="EMBL" id="PFRH01000022">
    <property type="protein sequence ID" value="PJC52861.1"/>
    <property type="molecule type" value="Genomic_DNA"/>
</dbReference>
<dbReference type="PANTHER" id="PTHR47505:SF1">
    <property type="entry name" value="DNA UTILIZATION PROTEIN YHGH"/>
    <property type="match status" value="1"/>
</dbReference>
<dbReference type="InterPro" id="IPR051910">
    <property type="entry name" value="ComF/GntX_DNA_util-trans"/>
</dbReference>
<dbReference type="CDD" id="cd06223">
    <property type="entry name" value="PRTases_typeI"/>
    <property type="match status" value="1"/>
</dbReference>
<dbReference type="PANTHER" id="PTHR47505">
    <property type="entry name" value="DNA UTILIZATION PROTEIN YHGH"/>
    <property type="match status" value="1"/>
</dbReference>
<evidence type="ECO:0000313" key="3">
    <source>
        <dbReference type="EMBL" id="PJC52861.1"/>
    </source>
</evidence>
<reference evidence="4" key="1">
    <citation type="submission" date="2017-09" db="EMBL/GenBank/DDBJ databases">
        <title>Depth-based differentiation of microbial function through sediment-hosted aquifers and enrichment of novel symbionts in the deep terrestrial subsurface.</title>
        <authorList>
            <person name="Probst A.J."/>
            <person name="Ladd B."/>
            <person name="Jarett J.K."/>
            <person name="Geller-Mcgrath D.E."/>
            <person name="Sieber C.M.K."/>
            <person name="Emerson J.B."/>
            <person name="Anantharaman K."/>
            <person name="Thomas B.C."/>
            <person name="Malmstrom R."/>
            <person name="Stieglmeier M."/>
            <person name="Klingl A."/>
            <person name="Woyke T."/>
            <person name="Ryan C.M."/>
            <person name="Banfield J.F."/>
        </authorList>
    </citation>
    <scope>NUCLEOTIDE SEQUENCE [LARGE SCALE GENOMIC DNA]</scope>
</reference>
<dbReference type="AlphaFoldDB" id="A0A2M8FAX2"/>
<evidence type="ECO:0000259" key="2">
    <source>
        <dbReference type="Pfam" id="PF00156"/>
    </source>
</evidence>
<dbReference type="InterPro" id="IPR029057">
    <property type="entry name" value="PRTase-like"/>
</dbReference>
<gene>
    <name evidence="3" type="ORF">CO030_00655</name>
</gene>
<feature type="domain" description="Phosphoribosyltransferase" evidence="2">
    <location>
        <begin position="193"/>
        <end position="230"/>
    </location>
</feature>